<dbReference type="Proteomes" id="UP001596390">
    <property type="component" value="Unassembled WGS sequence"/>
</dbReference>
<dbReference type="Pfam" id="PF00989">
    <property type="entry name" value="PAS"/>
    <property type="match status" value="2"/>
</dbReference>
<sequence>MGSTEPAHGSHDRLLTLSADLNRAETVESAVSAAIELAEATFDGPTVRVCEWDGDADSAVVGSSDPDPGGATSALRGVPDPVLGRLRGRDGPLRTDEPPEATVVTDSEDPLRAEGFVPVGRDRVLRIGVMDPDGFDEAAVSAAEAIAANLETALARIERRRPDGGRGDGSTEAGGSVEADATALRRLNELTVGAGEFDEAIERLLSLGCDYLGLETGILSHVDGDDYEIEAVVDATETHEAGGVYDIGETMCEATLAGDAAEPLAFADVSDTDYRDHPAAEDVRAYVAAPVVVDGETYGTVNFSMGTPRAEPFRPEEVTFVNLVTRWIGTEIERRHRFEELERYETVLEAVGDPVYALDADGRFTYVNEAARREFGYGTETIGKRPTIGMDEADVAQVREQIERLMATGERSATAEFELETADGGRKIVENRLALIGDGEFRGSAGVLRDVTARKKRRRQLESFRRAVEEAKDGIAILDGDEYSFVDQSHVDMYGFESREKLLGSTWRDLYADEEVERLEREAFPALESEGYWRGMVTGTRPDGSTFPAELSLTIVEDGRLVCAVRDETERRARERELELKERAMDEATVGIQISDPAQADNPLVYVNDGFERLTGYTREEALGRNPRFLWGADTDPEQVERLREAIRSEAPVSLENKNYRKDGTPYWSRLSITPVTDESGTVQNYIGIQQDVTERKERERRQEATVAVFERIYEVTTDPNLTFREKVEALLAAGNEYLDLPHGYLTRIETDDGGASGTQRVVYAQGDHERLRAGESSPLSRSYCRRTVGGDEVVAIQSAVEAGWEDDPAYEALGLEAYISGAVGAAGETYGTLCFASTEPRATGFTETEKTFVSLLRRWVGYEIDRRDAQDELRRQRERLEMTLSGTNTGIAEWDLKTDEVTWSETLVDLFDTEGNLEEAVHPDDWDRVRESRTRMVETGDPWVGAFRLVGDDGEARWARIRAVPTYDDDGTADRVLATLTDVTDQKEEERERRRNERRFQSLFEDPGMLVAMLDVDGTLLQANENALAYIEETADEVIGEPFWEASWWSHSAELQDDVEEWIRRAADGEYVEYESSIPGPDGDTWHVTGVVRPVSGDSGSVESLVVSARDVTKRHRQQRELFEERERFRLLTESVDDYAFLIIGEEGDIQTWNESAEQMFGYDAEAAIGMSTDRLHPESDRKSGVADRLIKQARITGESAHEGRRVRADGSTFYADVRYAPLESEDGTFRGYAKIVRDMTERRRQERRTERFVEESDDVVTVLDTDGTVTYASGSTERVLGYDVDDLRGEILFDYLHPDGRERAMRAFFDCVDGSNGTLSESRLKCPDGEWINVEGHFRNMLDNDAIDGILVYLRDVTESKERARRFESIFNQTFQFTGLLEPDGTVIEVNDATLAFGGAERDAVVGEPLSAAPWWQHSKEASHEVRDAVDRAAGGEFVRYETEANGADGLSTVDFSVKPVTDDDGDVSLLVAEGRDVTDKRRQRQHTEVMQRVMRHNMRNDLTKVRGWAEMMAEESDPEKRGEQFETIERVIDKWASMTEKIKAIRRVTQSQQGKQATTACEPLIEAAADEVREEYPDATVATTALREEPVAVPEALHDAVRELVENGVKASENATVAVDVDGTEAGWVEVCVSDDGPGMPDMEVGVLETGEESPLEHGEGLGLWLVRTVVTQAGGEVAVESSDDGTEVCLRLPTARDGDAE</sequence>
<feature type="domain" description="Histidine kinase" evidence="2">
    <location>
        <begin position="1496"/>
        <end position="1700"/>
    </location>
</feature>
<dbReference type="PROSITE" id="PS50113">
    <property type="entry name" value="PAC"/>
    <property type="match status" value="5"/>
</dbReference>
<dbReference type="EMBL" id="JBHSZZ010000045">
    <property type="protein sequence ID" value="MFC7187474.1"/>
    <property type="molecule type" value="Genomic_DNA"/>
</dbReference>
<dbReference type="InterPro" id="IPR000014">
    <property type="entry name" value="PAS"/>
</dbReference>
<feature type="domain" description="PAC" evidence="4">
    <location>
        <begin position="1073"/>
        <end position="1125"/>
    </location>
</feature>
<dbReference type="PANTHER" id="PTHR44757:SF2">
    <property type="entry name" value="BIOFILM ARCHITECTURE MAINTENANCE PROTEIN MBAA"/>
    <property type="match status" value="1"/>
</dbReference>
<name>A0ABD5YHP4_9EURY</name>
<evidence type="ECO:0000259" key="4">
    <source>
        <dbReference type="PROSITE" id="PS50113"/>
    </source>
</evidence>
<dbReference type="InterPro" id="IPR036890">
    <property type="entry name" value="HATPase_C_sf"/>
</dbReference>
<dbReference type="Pfam" id="PF02518">
    <property type="entry name" value="HATPase_c"/>
    <property type="match status" value="1"/>
</dbReference>
<feature type="compositionally biased region" description="Basic and acidic residues" evidence="1">
    <location>
        <begin position="87"/>
        <end position="97"/>
    </location>
</feature>
<evidence type="ECO:0000313" key="5">
    <source>
        <dbReference type="EMBL" id="MFC7187474.1"/>
    </source>
</evidence>
<dbReference type="Pfam" id="PF08447">
    <property type="entry name" value="PAS_3"/>
    <property type="match status" value="1"/>
</dbReference>
<dbReference type="InterPro" id="IPR003594">
    <property type="entry name" value="HATPase_dom"/>
</dbReference>
<dbReference type="Gene3D" id="3.30.450.20">
    <property type="entry name" value="PAS domain"/>
    <property type="match status" value="8"/>
</dbReference>
<dbReference type="InterPro" id="IPR029016">
    <property type="entry name" value="GAF-like_dom_sf"/>
</dbReference>
<gene>
    <name evidence="5" type="ORF">ACFQMK_11345</name>
</gene>
<evidence type="ECO:0000259" key="3">
    <source>
        <dbReference type="PROSITE" id="PS50112"/>
    </source>
</evidence>
<accession>A0ABD5YHP4</accession>
<dbReference type="InterPro" id="IPR013656">
    <property type="entry name" value="PAS_4"/>
</dbReference>
<dbReference type="InterPro" id="IPR003018">
    <property type="entry name" value="GAF"/>
</dbReference>
<dbReference type="RefSeq" id="WP_267664798.1">
    <property type="nucleotide sequence ID" value="NZ_JAODIX010000045.1"/>
</dbReference>
<feature type="domain" description="PAC" evidence="4">
    <location>
        <begin position="944"/>
        <end position="996"/>
    </location>
</feature>
<feature type="domain" description="PAS" evidence="3">
    <location>
        <begin position="340"/>
        <end position="409"/>
    </location>
</feature>
<dbReference type="InterPro" id="IPR005467">
    <property type="entry name" value="His_kinase_dom"/>
</dbReference>
<dbReference type="PRINTS" id="PR00344">
    <property type="entry name" value="BCTRLSENSOR"/>
</dbReference>
<feature type="domain" description="PAS" evidence="3">
    <location>
        <begin position="997"/>
        <end position="1042"/>
    </location>
</feature>
<dbReference type="NCBIfam" id="TIGR00229">
    <property type="entry name" value="sensory_box"/>
    <property type="match status" value="8"/>
</dbReference>
<comment type="caution">
    <text evidence="5">The sequence shown here is derived from an EMBL/GenBank/DDBJ whole genome shotgun (WGS) entry which is preliminary data.</text>
</comment>
<organism evidence="5 6">
    <name type="scientific">Halorubrum yunnanense</name>
    <dbReference type="NCBI Taxonomy" id="1526162"/>
    <lineage>
        <taxon>Archaea</taxon>
        <taxon>Methanobacteriati</taxon>
        <taxon>Methanobacteriota</taxon>
        <taxon>Stenosarchaea group</taxon>
        <taxon>Halobacteria</taxon>
        <taxon>Halobacteriales</taxon>
        <taxon>Haloferacaceae</taxon>
        <taxon>Halorubrum</taxon>
    </lineage>
</organism>
<dbReference type="Gene3D" id="2.10.70.100">
    <property type="match status" value="1"/>
</dbReference>
<feature type="domain" description="PAS" evidence="3">
    <location>
        <begin position="1126"/>
        <end position="1181"/>
    </location>
</feature>
<keyword evidence="6" id="KW-1185">Reference proteome</keyword>
<evidence type="ECO:0000259" key="2">
    <source>
        <dbReference type="PROSITE" id="PS50109"/>
    </source>
</evidence>
<dbReference type="Gene3D" id="3.30.450.40">
    <property type="match status" value="3"/>
</dbReference>
<proteinExistence type="predicted"/>
<feature type="domain" description="PAC" evidence="4">
    <location>
        <begin position="413"/>
        <end position="463"/>
    </location>
</feature>
<reference evidence="5 6" key="1">
    <citation type="journal article" date="2019" name="Int. J. Syst. Evol. Microbiol.">
        <title>The Global Catalogue of Microorganisms (GCM) 10K type strain sequencing project: providing services to taxonomists for standard genome sequencing and annotation.</title>
        <authorList>
            <consortium name="The Broad Institute Genomics Platform"/>
            <consortium name="The Broad Institute Genome Sequencing Center for Infectious Disease"/>
            <person name="Wu L."/>
            <person name="Ma J."/>
        </authorList>
    </citation>
    <scope>NUCLEOTIDE SEQUENCE [LARGE SCALE GENOMIC DNA]</scope>
    <source>
        <strain evidence="5 6">Q85</strain>
    </source>
</reference>
<dbReference type="SMART" id="SM00387">
    <property type="entry name" value="HATPase_c"/>
    <property type="match status" value="1"/>
</dbReference>
<dbReference type="SUPFAM" id="SSF55781">
    <property type="entry name" value="GAF domain-like"/>
    <property type="match status" value="2"/>
</dbReference>
<dbReference type="InterPro" id="IPR035965">
    <property type="entry name" value="PAS-like_dom_sf"/>
</dbReference>
<dbReference type="SMART" id="SM00065">
    <property type="entry name" value="GAF"/>
    <property type="match status" value="2"/>
</dbReference>
<dbReference type="SMART" id="SM00086">
    <property type="entry name" value="PAC"/>
    <property type="match status" value="8"/>
</dbReference>
<dbReference type="InterPro" id="IPR004358">
    <property type="entry name" value="Sig_transdc_His_kin-like_C"/>
</dbReference>
<evidence type="ECO:0000256" key="1">
    <source>
        <dbReference type="SAM" id="MobiDB-lite"/>
    </source>
</evidence>
<dbReference type="SUPFAM" id="SSF55874">
    <property type="entry name" value="ATPase domain of HSP90 chaperone/DNA topoisomerase II/histidine kinase"/>
    <property type="match status" value="1"/>
</dbReference>
<dbReference type="InterPro" id="IPR001610">
    <property type="entry name" value="PAC"/>
</dbReference>
<feature type="domain" description="PAC" evidence="4">
    <location>
        <begin position="653"/>
        <end position="705"/>
    </location>
</feature>
<dbReference type="InterPro" id="IPR013655">
    <property type="entry name" value="PAS_fold_3"/>
</dbReference>
<dbReference type="Pfam" id="PF08448">
    <property type="entry name" value="PAS_4"/>
    <property type="match status" value="3"/>
</dbReference>
<dbReference type="PROSITE" id="PS50112">
    <property type="entry name" value="PAS"/>
    <property type="match status" value="5"/>
</dbReference>
<dbReference type="Gene3D" id="3.30.565.10">
    <property type="entry name" value="Histidine kinase-like ATPase, C-terminal domain"/>
    <property type="match status" value="1"/>
</dbReference>
<feature type="domain" description="PAC" evidence="4">
    <location>
        <begin position="1201"/>
        <end position="1253"/>
    </location>
</feature>
<dbReference type="SUPFAM" id="SSF55785">
    <property type="entry name" value="PYP-like sensor domain (PAS domain)"/>
    <property type="match status" value="8"/>
</dbReference>
<dbReference type="SMART" id="SM00091">
    <property type="entry name" value="PAS"/>
    <property type="match status" value="8"/>
</dbReference>
<dbReference type="PROSITE" id="PS50109">
    <property type="entry name" value="HIS_KIN"/>
    <property type="match status" value="1"/>
</dbReference>
<evidence type="ECO:0000313" key="6">
    <source>
        <dbReference type="Proteomes" id="UP001596390"/>
    </source>
</evidence>
<feature type="domain" description="PAS" evidence="3">
    <location>
        <begin position="1247"/>
        <end position="1317"/>
    </location>
</feature>
<protein>
    <submittedName>
        <fullName evidence="5">PAS domain S-box protein</fullName>
    </submittedName>
</protein>
<dbReference type="Pfam" id="PF13426">
    <property type="entry name" value="PAS_9"/>
    <property type="match status" value="2"/>
</dbReference>
<dbReference type="CDD" id="cd00130">
    <property type="entry name" value="PAS"/>
    <property type="match status" value="8"/>
</dbReference>
<dbReference type="InterPro" id="IPR052155">
    <property type="entry name" value="Biofilm_reg_signaling"/>
</dbReference>
<dbReference type="InterPro" id="IPR000700">
    <property type="entry name" value="PAS-assoc_C"/>
</dbReference>
<feature type="region of interest" description="Disordered" evidence="1">
    <location>
        <begin position="58"/>
        <end position="103"/>
    </location>
</feature>
<dbReference type="PANTHER" id="PTHR44757">
    <property type="entry name" value="DIGUANYLATE CYCLASE DGCP"/>
    <property type="match status" value="1"/>
</dbReference>
<feature type="domain" description="PAS" evidence="3">
    <location>
        <begin position="577"/>
        <end position="650"/>
    </location>
</feature>
<dbReference type="InterPro" id="IPR013767">
    <property type="entry name" value="PAS_fold"/>
</dbReference>
<dbReference type="CDD" id="cd00075">
    <property type="entry name" value="HATPase"/>
    <property type="match status" value="1"/>
</dbReference>
<dbReference type="Pfam" id="PF01590">
    <property type="entry name" value="GAF"/>
    <property type="match status" value="1"/>
</dbReference>